<proteinExistence type="inferred from homology"/>
<evidence type="ECO:0000256" key="2">
    <source>
        <dbReference type="ARBA" id="ARBA00023239"/>
    </source>
</evidence>
<feature type="region of interest" description="Disordered" evidence="6">
    <location>
        <begin position="1"/>
        <end position="20"/>
    </location>
</feature>
<dbReference type="RefSeq" id="WP_044431722.1">
    <property type="nucleotide sequence ID" value="NZ_BJYZ01000027.1"/>
</dbReference>
<comment type="subcellular location">
    <subcellularLocation>
        <location evidence="5">Bacterial microcompartment</location>
    </subcellularLocation>
</comment>
<keyword evidence="3 5" id="KW-0170">Cobalt</keyword>
<dbReference type="PIRSF" id="PIRSF018982">
    <property type="entry name" value="EutC"/>
    <property type="match status" value="1"/>
</dbReference>
<evidence type="ECO:0000256" key="3">
    <source>
        <dbReference type="ARBA" id="ARBA00023285"/>
    </source>
</evidence>
<dbReference type="GO" id="GO:0031471">
    <property type="term" value="C:ethanolamine degradation polyhedral organelle"/>
    <property type="evidence" value="ECO:0007669"/>
    <property type="project" value="UniProtKB-UniRule"/>
</dbReference>
<dbReference type="Gene3D" id="1.10.30.40">
    <property type="entry name" value="Ethanolamine ammonia-lyase light chain (EutC), N-terminal domain"/>
    <property type="match status" value="1"/>
</dbReference>
<keyword evidence="8" id="KW-1185">Reference proteome</keyword>
<dbReference type="PANTHER" id="PTHR39330:SF1">
    <property type="entry name" value="ETHANOLAMINE AMMONIA-LYASE SMALL SUBUNIT"/>
    <property type="match status" value="1"/>
</dbReference>
<feature type="binding site" evidence="5">
    <location>
        <position position="207"/>
    </location>
    <ligand>
        <name>adenosylcob(III)alamin</name>
        <dbReference type="ChEBI" id="CHEBI:18408"/>
    </ligand>
</feature>
<dbReference type="OrthoDB" id="114248at2"/>
<keyword evidence="1 5" id="KW-0846">Cobalamin</keyword>
<dbReference type="PANTHER" id="PTHR39330">
    <property type="entry name" value="ETHANOLAMINE AMMONIA-LYASE LIGHT CHAIN"/>
    <property type="match status" value="1"/>
</dbReference>
<organism evidence="7 8">
    <name type="scientific">Skermanella aerolata</name>
    <dbReference type="NCBI Taxonomy" id="393310"/>
    <lineage>
        <taxon>Bacteria</taxon>
        <taxon>Pseudomonadati</taxon>
        <taxon>Pseudomonadota</taxon>
        <taxon>Alphaproteobacteria</taxon>
        <taxon>Rhodospirillales</taxon>
        <taxon>Azospirillaceae</taxon>
        <taxon>Skermanella</taxon>
    </lineage>
</organism>
<comment type="catalytic activity">
    <reaction evidence="5">
        <text>ethanolamine = acetaldehyde + NH4(+)</text>
        <dbReference type="Rhea" id="RHEA:15313"/>
        <dbReference type="ChEBI" id="CHEBI:15343"/>
        <dbReference type="ChEBI" id="CHEBI:28938"/>
        <dbReference type="ChEBI" id="CHEBI:57603"/>
        <dbReference type="EC" id="4.3.1.7"/>
    </reaction>
</comment>
<dbReference type="GO" id="GO:0008851">
    <property type="term" value="F:ethanolamine ammonia-lyase activity"/>
    <property type="evidence" value="ECO:0007669"/>
    <property type="project" value="UniProtKB-UniRule"/>
</dbReference>
<dbReference type="GO" id="GO:0046336">
    <property type="term" value="P:ethanolamine catabolic process"/>
    <property type="evidence" value="ECO:0007669"/>
    <property type="project" value="UniProtKB-UniRule"/>
</dbReference>
<dbReference type="GO" id="GO:0006520">
    <property type="term" value="P:amino acid metabolic process"/>
    <property type="evidence" value="ECO:0007669"/>
    <property type="project" value="InterPro"/>
</dbReference>
<evidence type="ECO:0000256" key="4">
    <source>
        <dbReference type="ARBA" id="ARBA00024446"/>
    </source>
</evidence>
<keyword evidence="2 5" id="KW-0456">Lyase</keyword>
<comment type="similarity">
    <text evidence="5">Belongs to the EutC family.</text>
</comment>
<evidence type="ECO:0000256" key="6">
    <source>
        <dbReference type="SAM" id="MobiDB-lite"/>
    </source>
</evidence>
<dbReference type="InterPro" id="IPR042255">
    <property type="entry name" value="EutC_N"/>
</dbReference>
<dbReference type="Pfam" id="PF05985">
    <property type="entry name" value="EutC"/>
    <property type="match status" value="1"/>
</dbReference>
<feature type="binding site" evidence="5">
    <location>
        <position position="157"/>
    </location>
    <ligand>
        <name>adenosylcob(III)alamin</name>
        <dbReference type="ChEBI" id="CHEBI:18408"/>
    </ligand>
</feature>
<dbReference type="HAMAP" id="MF_00601">
    <property type="entry name" value="EutC"/>
    <property type="match status" value="1"/>
</dbReference>
<evidence type="ECO:0000256" key="5">
    <source>
        <dbReference type="HAMAP-Rule" id="MF_00601"/>
    </source>
</evidence>
<feature type="binding site" evidence="5">
    <location>
        <position position="178"/>
    </location>
    <ligand>
        <name>adenosylcob(III)alamin</name>
        <dbReference type="ChEBI" id="CHEBI:18408"/>
    </ligand>
</feature>
<dbReference type="UniPathway" id="UPA00560"/>
<evidence type="ECO:0000313" key="7">
    <source>
        <dbReference type="EMBL" id="GEO41336.1"/>
    </source>
</evidence>
<comment type="caution">
    <text evidence="7">The sequence shown here is derived from an EMBL/GenBank/DDBJ whole genome shotgun (WGS) entry which is preliminary data.</text>
</comment>
<dbReference type="InterPro" id="IPR009246">
    <property type="entry name" value="EutC"/>
</dbReference>
<dbReference type="GO" id="GO:0031419">
    <property type="term" value="F:cobalamin binding"/>
    <property type="evidence" value="ECO:0007669"/>
    <property type="project" value="UniProtKB-UniRule"/>
</dbReference>
<protein>
    <recommendedName>
        <fullName evidence="5">Ethanolamine ammonia-lyase small subunit</fullName>
        <shortName evidence="5">EAL small subunit</shortName>
        <ecNumber evidence="5">4.3.1.7</ecNumber>
    </recommendedName>
</protein>
<name>A0A512DY15_9PROT</name>
<dbReference type="Proteomes" id="UP000321523">
    <property type="component" value="Unassembled WGS sequence"/>
</dbReference>
<dbReference type="GO" id="GO:0009350">
    <property type="term" value="C:ethanolamine ammonia-lyase complex"/>
    <property type="evidence" value="ECO:0007669"/>
    <property type="project" value="UniProtKB-UniRule"/>
</dbReference>
<dbReference type="EC" id="4.3.1.7" evidence="5"/>
<gene>
    <name evidence="5 7" type="primary">eutC</name>
    <name evidence="7" type="ORF">SAE02_54840</name>
</gene>
<dbReference type="InterPro" id="IPR042251">
    <property type="entry name" value="EutC_C"/>
</dbReference>
<reference evidence="7 8" key="1">
    <citation type="submission" date="2019-07" db="EMBL/GenBank/DDBJ databases">
        <title>Whole genome shotgun sequence of Skermanella aerolata NBRC 106429.</title>
        <authorList>
            <person name="Hosoyama A."/>
            <person name="Uohara A."/>
            <person name="Ohji S."/>
            <person name="Ichikawa N."/>
        </authorList>
    </citation>
    <scope>NUCLEOTIDE SEQUENCE [LARGE SCALE GENOMIC DNA]</scope>
    <source>
        <strain evidence="7 8">NBRC 106429</strain>
    </source>
</reference>
<comment type="cofactor">
    <cofactor evidence="5">
        <name>adenosylcob(III)alamin</name>
        <dbReference type="ChEBI" id="CHEBI:18408"/>
    </cofactor>
    <text evidence="5">Binds between the large and small subunits.</text>
</comment>
<dbReference type="Gene3D" id="3.40.50.11240">
    <property type="entry name" value="Ethanolamine ammonia-lyase light chain (EutC)"/>
    <property type="match status" value="1"/>
</dbReference>
<dbReference type="NCBIfam" id="NF003971">
    <property type="entry name" value="PRK05465.1"/>
    <property type="match status" value="1"/>
</dbReference>
<dbReference type="EMBL" id="BJYZ01000027">
    <property type="protein sequence ID" value="GEO41336.1"/>
    <property type="molecule type" value="Genomic_DNA"/>
</dbReference>
<comment type="function">
    <text evidence="5">Catalyzes the deamination of various vicinal amino-alcohols to oxo compounds. Allows this organism to utilize ethanolamine as the sole source of nitrogen and carbon in the presence of external vitamin B12.</text>
</comment>
<comment type="subunit">
    <text evidence="5">The basic unit is a heterodimer which dimerizes to form tetramers. The heterotetramers trimerize; 6 large subunits form a core ring with 6 small subunits projecting outwards.</text>
</comment>
<comment type="pathway">
    <text evidence="5">Amine and polyamine degradation; ethanolamine degradation.</text>
</comment>
<sequence length="269" mass="28420">MADDLEAKAPSGPPSDPWRSLRRHTAARIALGRSGDALPTRHLLDFQLAHARARDAVHLDFDSAAMAASLPGMACVTVRSAASDRSTYLQYPDLGRRLNPDDLPLLRKGDYDAVFVLADGLSARAVHDHAAALLTATVELLPGWKIAPVVLAHQARVALGDGIASALGAALAVMLIGERPGLSAADSLGAYLTFGPRPGLQNADRNCISNIRPDGLAIPLAARKLAFLMAEARRLKLSGVGLKDDVPAELLGPEPVKAMPENTAMRKES</sequence>
<evidence type="ECO:0000313" key="8">
    <source>
        <dbReference type="Proteomes" id="UP000321523"/>
    </source>
</evidence>
<evidence type="ECO:0000256" key="1">
    <source>
        <dbReference type="ARBA" id="ARBA00022628"/>
    </source>
</evidence>
<dbReference type="AlphaFoldDB" id="A0A512DY15"/>
<keyword evidence="4 5" id="KW-1283">Bacterial microcompartment</keyword>
<accession>A0A512DY15</accession>